<evidence type="ECO:0000256" key="1">
    <source>
        <dbReference type="ARBA" id="ARBA00000877"/>
    </source>
</evidence>
<name>A0A380NKQ2_9FIRM</name>
<dbReference type="PROSITE" id="PS51794">
    <property type="entry name" value="DAC"/>
    <property type="match status" value="1"/>
</dbReference>
<feature type="transmembrane region" description="Helical" evidence="10">
    <location>
        <begin position="12"/>
        <end position="30"/>
    </location>
</feature>
<comment type="catalytic activity">
    <reaction evidence="1 10">
        <text>2 ATP = 3',3'-c-di-AMP + 2 diphosphate</text>
        <dbReference type="Rhea" id="RHEA:35655"/>
        <dbReference type="ChEBI" id="CHEBI:30616"/>
        <dbReference type="ChEBI" id="CHEBI:33019"/>
        <dbReference type="ChEBI" id="CHEBI:71500"/>
        <dbReference type="EC" id="2.7.7.85"/>
    </reaction>
</comment>
<evidence type="ECO:0000256" key="7">
    <source>
        <dbReference type="ARBA" id="ARBA00022840"/>
    </source>
</evidence>
<dbReference type="FunFam" id="3.40.1700.10:FF:000002">
    <property type="entry name" value="Diadenylate cyclase"/>
    <property type="match status" value="1"/>
</dbReference>
<evidence type="ECO:0000256" key="5">
    <source>
        <dbReference type="ARBA" id="ARBA00022695"/>
    </source>
</evidence>
<dbReference type="PANTHER" id="PTHR34185">
    <property type="entry name" value="DIADENYLATE CYCLASE"/>
    <property type="match status" value="1"/>
</dbReference>
<dbReference type="EC" id="2.7.7.85" evidence="10"/>
<dbReference type="Pfam" id="PF02457">
    <property type="entry name" value="DAC"/>
    <property type="match status" value="1"/>
</dbReference>
<evidence type="ECO:0000256" key="3">
    <source>
        <dbReference type="ARBA" id="ARBA00022679"/>
    </source>
</evidence>
<dbReference type="GO" id="GO:0004016">
    <property type="term" value="F:adenylate cyclase activity"/>
    <property type="evidence" value="ECO:0007669"/>
    <property type="project" value="UniProtKB-UniRule"/>
</dbReference>
<dbReference type="Gene3D" id="3.40.1700.10">
    <property type="entry name" value="DNA integrity scanning protein, DisA, N-terminal domain"/>
    <property type="match status" value="1"/>
</dbReference>
<keyword evidence="5 10" id="KW-0548">Nucleotidyltransferase</keyword>
<keyword evidence="13" id="KW-1185">Reference proteome</keyword>
<dbReference type="InterPro" id="IPR036888">
    <property type="entry name" value="DNA_integrity_DisA_N_sf"/>
</dbReference>
<dbReference type="HAMAP" id="MF_01499">
    <property type="entry name" value="DacA"/>
    <property type="match status" value="1"/>
</dbReference>
<keyword evidence="4 10" id="KW-0812">Transmembrane</keyword>
<dbReference type="GO" id="GO:0005524">
    <property type="term" value="F:ATP binding"/>
    <property type="evidence" value="ECO:0007669"/>
    <property type="project" value="UniProtKB-UniRule"/>
</dbReference>
<comment type="similarity">
    <text evidence="10">Belongs to the adenylate cyclase family. DacA/CdaA subfamily.</text>
</comment>
<comment type="caution">
    <text evidence="10">Lacks conserved residue(s) required for the propagation of feature annotation.</text>
</comment>
<dbReference type="GO" id="GO:0106408">
    <property type="term" value="F:diadenylate cyclase activity"/>
    <property type="evidence" value="ECO:0007669"/>
    <property type="project" value="UniProtKB-EC"/>
</dbReference>
<evidence type="ECO:0000256" key="6">
    <source>
        <dbReference type="ARBA" id="ARBA00022741"/>
    </source>
</evidence>
<reference evidence="12 13" key="1">
    <citation type="submission" date="2018-06" db="EMBL/GenBank/DDBJ databases">
        <authorList>
            <consortium name="Pathogen Informatics"/>
            <person name="Doyle S."/>
        </authorList>
    </citation>
    <scope>NUCLEOTIDE SEQUENCE [LARGE SCALE GENOMIC DNA]</scope>
    <source>
        <strain evidence="12 13">NCTC12020</strain>
    </source>
</reference>
<evidence type="ECO:0000259" key="11">
    <source>
        <dbReference type="PROSITE" id="PS51794"/>
    </source>
</evidence>
<gene>
    <name evidence="10" type="primary">dacA</name>
    <name evidence="12" type="ORF">NCTC12020_01194</name>
</gene>
<keyword evidence="2 10" id="KW-1003">Cell membrane</keyword>
<evidence type="ECO:0000256" key="9">
    <source>
        <dbReference type="ARBA" id="ARBA00023136"/>
    </source>
</evidence>
<protein>
    <recommendedName>
        <fullName evidence="10">Diadenylate cyclase</fullName>
        <shortName evidence="10">DAC</shortName>
        <ecNumber evidence="10">2.7.7.85</ecNumber>
    </recommendedName>
    <alternativeName>
        <fullName evidence="10">Cyclic-di-AMP synthase</fullName>
        <shortName evidence="10">c-di-AMP synthase</shortName>
    </alternativeName>
</protein>
<comment type="subunit">
    <text evidence="10">Probably a homodimer.</text>
</comment>
<dbReference type="InterPro" id="IPR003390">
    <property type="entry name" value="DNA_integrity_scan_DisA_N"/>
</dbReference>
<dbReference type="PANTHER" id="PTHR34185:SF1">
    <property type="entry name" value="DIADENYLATE CYCLASE"/>
    <property type="match status" value="1"/>
</dbReference>
<evidence type="ECO:0000256" key="8">
    <source>
        <dbReference type="ARBA" id="ARBA00022989"/>
    </source>
</evidence>
<evidence type="ECO:0000313" key="12">
    <source>
        <dbReference type="EMBL" id="SUP43480.1"/>
    </source>
</evidence>
<keyword evidence="6 10" id="KW-0547">Nucleotide-binding</keyword>
<evidence type="ECO:0000256" key="4">
    <source>
        <dbReference type="ARBA" id="ARBA00022692"/>
    </source>
</evidence>
<keyword evidence="8 10" id="KW-1133">Transmembrane helix</keyword>
<dbReference type="InterPro" id="IPR034701">
    <property type="entry name" value="CdaA"/>
</dbReference>
<dbReference type="Pfam" id="PF19293">
    <property type="entry name" value="CdaA_N"/>
    <property type="match status" value="1"/>
</dbReference>
<dbReference type="Proteomes" id="UP000255367">
    <property type="component" value="Unassembled WGS sequence"/>
</dbReference>
<dbReference type="OrthoDB" id="9807385at2"/>
<dbReference type="AlphaFoldDB" id="A0A380NKQ2"/>
<dbReference type="InterPro" id="IPR045585">
    <property type="entry name" value="CdaA_N"/>
</dbReference>
<proteinExistence type="inferred from homology"/>
<keyword evidence="9 10" id="KW-0472">Membrane</keyword>
<feature type="transmembrane region" description="Helical" evidence="10">
    <location>
        <begin position="65"/>
        <end position="83"/>
    </location>
</feature>
<feature type="domain" description="DAC" evidence="11">
    <location>
        <begin position="84"/>
        <end position="244"/>
    </location>
</feature>
<keyword evidence="3 10" id="KW-0808">Transferase</keyword>
<dbReference type="InterPro" id="IPR014046">
    <property type="entry name" value="C-di-AMP_synthase"/>
</dbReference>
<dbReference type="InterPro" id="IPR050338">
    <property type="entry name" value="DisA"/>
</dbReference>
<dbReference type="NCBIfam" id="TIGR00159">
    <property type="entry name" value="diadenylate cyclase CdaA"/>
    <property type="match status" value="1"/>
</dbReference>
<dbReference type="RefSeq" id="WP_115310356.1">
    <property type="nucleotide sequence ID" value="NZ_UHIO01000001.1"/>
</dbReference>
<feature type="transmembrane region" description="Helical" evidence="10">
    <location>
        <begin position="42"/>
        <end position="59"/>
    </location>
</feature>
<organism evidence="12 13">
    <name type="scientific">Veillonella criceti</name>
    <dbReference type="NCBI Taxonomy" id="103891"/>
    <lineage>
        <taxon>Bacteria</taxon>
        <taxon>Bacillati</taxon>
        <taxon>Bacillota</taxon>
        <taxon>Negativicutes</taxon>
        <taxon>Veillonellales</taxon>
        <taxon>Veillonellaceae</taxon>
        <taxon>Veillonella</taxon>
    </lineage>
</organism>
<comment type="function">
    <text evidence="10">Catalyzes the condensation of 2 ATP molecules into cyclic di-AMP (c-di-AMP), a second messenger used to regulate differing processes in different bacteria.</text>
</comment>
<accession>A0A380NKQ2</accession>
<sequence length="272" mass="30576">MMTQLQGLIETFRFGDLVDILSVAVLIYYLYKQIRDTRAMALLKGLVVLGLINVASRFFDLHVISWLLQQGMTVLLVALPVVFQPELRRALERLGRGRLFSKSQDVSEMEIDNLVNEVMASAKVMSREKIGALIVFEREVGLGEIIDTGIEIDGKVSRELLNNIFIPNTPLHDGAVVIRNNRVMAAACLLPLTQDRSLSTELGTRHRAAIGLSEQADAVVLVVSEETGKISYTYGGHIYRHLPEEQLRESLRAFMERPKSALSFLKKWRGKK</sequence>
<evidence type="ECO:0000256" key="2">
    <source>
        <dbReference type="ARBA" id="ARBA00022475"/>
    </source>
</evidence>
<dbReference type="PIRSF" id="PIRSF004793">
    <property type="entry name" value="UCP004793"/>
    <property type="match status" value="1"/>
</dbReference>
<evidence type="ECO:0000313" key="13">
    <source>
        <dbReference type="Proteomes" id="UP000255367"/>
    </source>
</evidence>
<keyword evidence="7 10" id="KW-0067">ATP-binding</keyword>
<evidence type="ECO:0000256" key="10">
    <source>
        <dbReference type="HAMAP-Rule" id="MF_01499"/>
    </source>
</evidence>
<dbReference type="EMBL" id="UHIO01000001">
    <property type="protein sequence ID" value="SUP43480.1"/>
    <property type="molecule type" value="Genomic_DNA"/>
</dbReference>
<dbReference type="SUPFAM" id="SSF143597">
    <property type="entry name" value="YojJ-like"/>
    <property type="match status" value="1"/>
</dbReference>
<dbReference type="GO" id="GO:0006171">
    <property type="term" value="P:cAMP biosynthetic process"/>
    <property type="evidence" value="ECO:0007669"/>
    <property type="project" value="InterPro"/>
</dbReference>